<dbReference type="PANTHER" id="PTHR28004:SF8">
    <property type="entry name" value="D-SERINE DEAMINASE"/>
    <property type="match status" value="1"/>
</dbReference>
<protein>
    <submittedName>
        <fullName evidence="4">Amino acid deaminase</fullName>
    </submittedName>
</protein>
<dbReference type="SMART" id="SM01119">
    <property type="entry name" value="D-ser_dehydrat"/>
    <property type="match status" value="1"/>
</dbReference>
<organism evidence="4 5">
    <name type="scientific">Pantoea alhagi</name>
    <dbReference type="NCBI Taxonomy" id="1891675"/>
    <lineage>
        <taxon>Bacteria</taxon>
        <taxon>Pseudomonadati</taxon>
        <taxon>Pseudomonadota</taxon>
        <taxon>Gammaproteobacteria</taxon>
        <taxon>Enterobacterales</taxon>
        <taxon>Erwiniaceae</taxon>
        <taxon>Pantoea</taxon>
    </lineage>
</organism>
<evidence type="ECO:0000313" key="5">
    <source>
        <dbReference type="Proteomes" id="UP000192900"/>
    </source>
</evidence>
<dbReference type="STRING" id="1891675.B1H58_03420"/>
<dbReference type="OrthoDB" id="9811417at2"/>
<dbReference type="InterPro" id="IPR001608">
    <property type="entry name" value="Ala_racemase_N"/>
</dbReference>
<evidence type="ECO:0000259" key="3">
    <source>
        <dbReference type="SMART" id="SM01119"/>
    </source>
</evidence>
<dbReference type="Pfam" id="PF14031">
    <property type="entry name" value="D-ser_dehydrat"/>
    <property type="match status" value="1"/>
</dbReference>
<dbReference type="Gene3D" id="3.20.20.10">
    <property type="entry name" value="Alanine racemase"/>
    <property type="match status" value="1"/>
</dbReference>
<evidence type="ECO:0000256" key="1">
    <source>
        <dbReference type="ARBA" id="ARBA00005323"/>
    </source>
</evidence>
<gene>
    <name evidence="4" type="ORF">B1H58_03420</name>
</gene>
<proteinExistence type="inferred from homology"/>
<dbReference type="Gene3D" id="2.40.37.20">
    <property type="entry name" value="D-serine dehydratase-like domain"/>
    <property type="match status" value="1"/>
</dbReference>
<dbReference type="Pfam" id="PF01168">
    <property type="entry name" value="Ala_racemase_N"/>
    <property type="match status" value="1"/>
</dbReference>
<dbReference type="Proteomes" id="UP000192900">
    <property type="component" value="Chromosome"/>
</dbReference>
<name>A0A1W6B245_9GAMM</name>
<dbReference type="InterPro" id="IPR051466">
    <property type="entry name" value="D-amino_acid_metab_enzyme"/>
</dbReference>
<dbReference type="GO" id="GO:0016829">
    <property type="term" value="F:lyase activity"/>
    <property type="evidence" value="ECO:0007669"/>
    <property type="project" value="UniProtKB-KW"/>
</dbReference>
<dbReference type="PANTHER" id="PTHR28004">
    <property type="entry name" value="ZGC:162816-RELATED"/>
    <property type="match status" value="1"/>
</dbReference>
<keyword evidence="2" id="KW-0456">Lyase</keyword>
<dbReference type="KEGG" id="palh:B1H58_03420"/>
<reference evidence="4 5" key="1">
    <citation type="submission" date="2017-02" db="EMBL/GenBank/DDBJ databases">
        <title>Complete genome sequence of the drought resistance-promoting endophyte Pantoea alhagi LTYR-11Z.</title>
        <authorList>
            <person name="Zhang L."/>
        </authorList>
    </citation>
    <scope>NUCLEOTIDE SEQUENCE [LARGE SCALE GENOMIC DNA]</scope>
    <source>
        <strain evidence="4 5">LTYR-11Z</strain>
    </source>
</reference>
<keyword evidence="5" id="KW-1185">Reference proteome</keyword>
<dbReference type="CDD" id="cd06818">
    <property type="entry name" value="PLPDE_III_cryptic_DSD"/>
    <property type="match status" value="1"/>
</dbReference>
<sequence>MFSLTCPQKGLPVTGRHLLTDVSLPALVVHQNALEHNLHWMQALANRHGALLAPHGKTTMAPGLFRRQIAAGAWGITLATAVQSAVAAKEGIKRILMANQLIGRANMQIVADMLQQHQVDFYCLVDSVENVRQLGEFFARQQLKLQVLLELGVANGRCGCRSDEQINALLAAVKAEPALELCGVEGYEGVINGERPQIDDFIERLVAVALQLKNAGVFKRTQPLITASGSAWYDRVAQAFAQQQARDAFLTVMRPGCYLVHDHGIYQQAQQNVLARQPELEEALLPAMEIFACVQSVPEPGRVIVALGKRDIAHDDMPVALRVWHGQATQPVTLDERWRTVKLMDQHLFLAGPTEHTLQPGDIIAFGASHPCLTFDKWRYFCLVDETLAVTEVLETCF</sequence>
<dbReference type="RefSeq" id="WP_085067986.1">
    <property type="nucleotide sequence ID" value="NZ_CP019706.1"/>
</dbReference>
<dbReference type="InterPro" id="IPR029066">
    <property type="entry name" value="PLP-binding_barrel"/>
</dbReference>
<comment type="similarity">
    <text evidence="1">Belongs to the DSD1 family.</text>
</comment>
<dbReference type="InterPro" id="IPR042208">
    <property type="entry name" value="D-ser_dehydrat-like_sf"/>
</dbReference>
<feature type="domain" description="D-serine dehydratase-like" evidence="3">
    <location>
        <begin position="287"/>
        <end position="385"/>
    </location>
</feature>
<evidence type="ECO:0000256" key="2">
    <source>
        <dbReference type="ARBA" id="ARBA00023239"/>
    </source>
</evidence>
<dbReference type="EMBL" id="CP019706">
    <property type="protein sequence ID" value="ARJ41144.1"/>
    <property type="molecule type" value="Genomic_DNA"/>
</dbReference>
<dbReference type="AlphaFoldDB" id="A0A1W6B245"/>
<accession>A0A1W6B245</accession>
<dbReference type="InterPro" id="IPR026956">
    <property type="entry name" value="D-ser_dehydrat-like_dom"/>
</dbReference>
<evidence type="ECO:0000313" key="4">
    <source>
        <dbReference type="EMBL" id="ARJ41144.1"/>
    </source>
</evidence>
<dbReference type="SUPFAM" id="SSF51419">
    <property type="entry name" value="PLP-binding barrel"/>
    <property type="match status" value="1"/>
</dbReference>